<dbReference type="Gene3D" id="3.40.50.150">
    <property type="entry name" value="Vaccinia Virus protein VP39"/>
    <property type="match status" value="1"/>
</dbReference>
<dbReference type="InterPro" id="IPR019410">
    <property type="entry name" value="Methyltransf_16"/>
</dbReference>
<dbReference type="SUPFAM" id="SSF53335">
    <property type="entry name" value="S-adenosyl-L-methionine-dependent methyltransferases"/>
    <property type="match status" value="1"/>
</dbReference>
<comment type="caution">
    <text evidence="1">The sequence shown here is derived from an EMBL/GenBank/DDBJ whole genome shotgun (WGS) entry which is preliminary data.</text>
</comment>
<sequence>MVDYFCRNPRERQDLAGCSVVELGSGTGLVGLAMALMGPKRVAITDLESHVDSMQRNVARNASRIPSTTNVDIVAVDWYKFTATDAEKLKPVDWIVGTDIAYQSEFYVPLTRALELLAGPKTRILLGLNRLDTDMRFFRMLVDAGFEYYKISDELVDPEYRGKDFGLFDIRKRQQDE</sequence>
<accession>A0A6G0XYD0</accession>
<dbReference type="EMBL" id="VJMJ01000002">
    <property type="protein sequence ID" value="KAF0745485.1"/>
    <property type="molecule type" value="Genomic_DNA"/>
</dbReference>
<name>A0A6G0XYD0_9STRA</name>
<evidence type="ECO:0008006" key="3">
    <source>
        <dbReference type="Google" id="ProtNLM"/>
    </source>
</evidence>
<dbReference type="AlphaFoldDB" id="A0A6G0XYD0"/>
<dbReference type="Proteomes" id="UP000481153">
    <property type="component" value="Unassembled WGS sequence"/>
</dbReference>
<evidence type="ECO:0000313" key="2">
    <source>
        <dbReference type="Proteomes" id="UP000481153"/>
    </source>
</evidence>
<gene>
    <name evidence="1" type="ORF">Ae201684_000499</name>
</gene>
<organism evidence="1 2">
    <name type="scientific">Aphanomyces euteiches</name>
    <dbReference type="NCBI Taxonomy" id="100861"/>
    <lineage>
        <taxon>Eukaryota</taxon>
        <taxon>Sar</taxon>
        <taxon>Stramenopiles</taxon>
        <taxon>Oomycota</taxon>
        <taxon>Saprolegniomycetes</taxon>
        <taxon>Saprolegniales</taxon>
        <taxon>Verrucalvaceae</taxon>
        <taxon>Aphanomyces</taxon>
    </lineage>
</organism>
<keyword evidence="2" id="KW-1185">Reference proteome</keyword>
<dbReference type="InterPro" id="IPR029063">
    <property type="entry name" value="SAM-dependent_MTases_sf"/>
</dbReference>
<dbReference type="VEuPathDB" id="FungiDB:AeMF1_002343"/>
<dbReference type="Pfam" id="PF10294">
    <property type="entry name" value="Methyltransf_16"/>
    <property type="match status" value="1"/>
</dbReference>
<reference evidence="1 2" key="1">
    <citation type="submission" date="2019-07" db="EMBL/GenBank/DDBJ databases">
        <title>Genomics analysis of Aphanomyces spp. identifies a new class of oomycete effector associated with host adaptation.</title>
        <authorList>
            <person name="Gaulin E."/>
        </authorList>
    </citation>
    <scope>NUCLEOTIDE SEQUENCE [LARGE SCALE GENOMIC DNA]</scope>
    <source>
        <strain evidence="1 2">ATCC 201684</strain>
    </source>
</reference>
<dbReference type="PANTHER" id="PTHR14614">
    <property type="entry name" value="HEPATOCELLULAR CARCINOMA-ASSOCIATED ANTIGEN"/>
    <property type="match status" value="1"/>
</dbReference>
<dbReference type="CDD" id="cd02440">
    <property type="entry name" value="AdoMet_MTases"/>
    <property type="match status" value="1"/>
</dbReference>
<proteinExistence type="predicted"/>
<evidence type="ECO:0000313" key="1">
    <source>
        <dbReference type="EMBL" id="KAF0745485.1"/>
    </source>
</evidence>
<protein>
    <recommendedName>
        <fullName evidence="3">Methyltransferase small domain-containing protein</fullName>
    </recommendedName>
</protein>